<reference evidence="9" key="1">
    <citation type="submission" date="2017-02" db="UniProtKB">
        <authorList>
            <consortium name="WormBaseParasite"/>
        </authorList>
    </citation>
    <scope>IDENTIFICATION</scope>
</reference>
<evidence type="ECO:0000256" key="5">
    <source>
        <dbReference type="ARBA" id="ARBA00023273"/>
    </source>
</evidence>
<evidence type="ECO:0000313" key="9">
    <source>
        <dbReference type="WBParaSite" id="HNAJ_0000724901-mRNA-1"/>
    </source>
</evidence>
<comment type="subcellular location">
    <subcellularLocation>
        <location evidence="2">Cell projection</location>
    </subcellularLocation>
    <subcellularLocation>
        <location evidence="1">Cytoplasm</location>
        <location evidence="1">Cytoskeleton</location>
    </subcellularLocation>
</comment>
<keyword evidence="8" id="KW-1185">Reference proteome</keyword>
<dbReference type="WBParaSite" id="HNAJ_0000724901-mRNA-1">
    <property type="protein sequence ID" value="HNAJ_0000724901-mRNA-1"/>
    <property type="gene ID" value="HNAJ_0000724901"/>
</dbReference>
<protein>
    <submittedName>
        <fullName evidence="9">Dynein regulatory complex protein 9</fullName>
    </submittedName>
</protein>
<keyword evidence="3" id="KW-0963">Cytoplasm</keyword>
<evidence type="ECO:0000256" key="1">
    <source>
        <dbReference type="ARBA" id="ARBA00004245"/>
    </source>
</evidence>
<reference evidence="7 8" key="2">
    <citation type="submission" date="2018-11" db="EMBL/GenBank/DDBJ databases">
        <authorList>
            <consortium name="Pathogen Informatics"/>
        </authorList>
    </citation>
    <scope>NUCLEOTIDE SEQUENCE [LARGE SCALE GENOMIC DNA]</scope>
</reference>
<evidence type="ECO:0000256" key="6">
    <source>
        <dbReference type="SAM" id="Coils"/>
    </source>
</evidence>
<evidence type="ECO:0000256" key="3">
    <source>
        <dbReference type="ARBA" id="ARBA00022490"/>
    </source>
</evidence>
<dbReference type="PANTHER" id="PTHR14871:SF1">
    <property type="entry name" value="DYNEIN REGULATORY COMPLEX PROTEIN 9"/>
    <property type="match status" value="1"/>
</dbReference>
<keyword evidence="5" id="KW-0966">Cell projection</keyword>
<organism evidence="9">
    <name type="scientific">Rodentolepis nana</name>
    <name type="common">Dwarf tapeworm</name>
    <name type="synonym">Hymenolepis nana</name>
    <dbReference type="NCBI Taxonomy" id="102285"/>
    <lineage>
        <taxon>Eukaryota</taxon>
        <taxon>Metazoa</taxon>
        <taxon>Spiralia</taxon>
        <taxon>Lophotrochozoa</taxon>
        <taxon>Platyhelminthes</taxon>
        <taxon>Cestoda</taxon>
        <taxon>Eucestoda</taxon>
        <taxon>Cyclophyllidea</taxon>
        <taxon>Hymenolepididae</taxon>
        <taxon>Rodentolepis</taxon>
    </lineage>
</organism>
<dbReference type="AlphaFoldDB" id="A0A0R3TJJ0"/>
<dbReference type="GO" id="GO:0005737">
    <property type="term" value="C:cytoplasm"/>
    <property type="evidence" value="ECO:0007669"/>
    <property type="project" value="TreeGrafter"/>
</dbReference>
<dbReference type="OrthoDB" id="10489098at2759"/>
<dbReference type="InterPro" id="IPR042618">
    <property type="entry name" value="IQCG"/>
</dbReference>
<keyword evidence="4" id="KW-0206">Cytoskeleton</keyword>
<evidence type="ECO:0000313" key="8">
    <source>
        <dbReference type="Proteomes" id="UP000278807"/>
    </source>
</evidence>
<name>A0A0R3TJJ0_RODNA</name>
<evidence type="ECO:0000256" key="4">
    <source>
        <dbReference type="ARBA" id="ARBA00023212"/>
    </source>
</evidence>
<accession>A0A0R3TJJ0</accession>
<evidence type="ECO:0000256" key="2">
    <source>
        <dbReference type="ARBA" id="ARBA00004316"/>
    </source>
</evidence>
<feature type="coiled-coil region" evidence="6">
    <location>
        <begin position="116"/>
        <end position="160"/>
    </location>
</feature>
<dbReference type="PANTHER" id="PTHR14871">
    <property type="entry name" value="DYNEIN REGULATORY COMPLEX PROTEIN 9"/>
    <property type="match status" value="1"/>
</dbReference>
<dbReference type="Proteomes" id="UP000278807">
    <property type="component" value="Unassembled WGS sequence"/>
</dbReference>
<dbReference type="STRING" id="102285.A0A0R3TJJ0"/>
<dbReference type="EMBL" id="UZAE01012023">
    <property type="protein sequence ID" value="VDO03105.1"/>
    <property type="molecule type" value="Genomic_DNA"/>
</dbReference>
<evidence type="ECO:0000313" key="7">
    <source>
        <dbReference type="EMBL" id="VDO03105.1"/>
    </source>
</evidence>
<dbReference type="GO" id="GO:0044782">
    <property type="term" value="P:cilium organization"/>
    <property type="evidence" value="ECO:0007669"/>
    <property type="project" value="TreeGrafter"/>
</dbReference>
<dbReference type="GO" id="GO:0031514">
    <property type="term" value="C:motile cilium"/>
    <property type="evidence" value="ECO:0007669"/>
    <property type="project" value="TreeGrafter"/>
</dbReference>
<dbReference type="GO" id="GO:0005856">
    <property type="term" value="C:cytoskeleton"/>
    <property type="evidence" value="ECO:0007669"/>
    <property type="project" value="UniProtKB-SubCell"/>
</dbReference>
<sequence>MKSSPVHLIKWNQHLNLNAKELKLQVPQEIQLWSDNVENAIAEESARQQKKESDLRAEIDQISADIDIAIKAQSKINTWIIDNNGILEAEIENITEKHKREYAALRKKTAELTRSRNEQLEALTTLKDEYEKMEKVVTDYQNKIKTKEQEERREKELDEAAAMIQAWWRAIIVVKKIITNKPKKRKKAKGAKKRKSK</sequence>
<proteinExistence type="predicted"/>
<gene>
    <name evidence="7" type="ORF">HNAJ_LOCUS7245</name>
</gene>
<keyword evidence="6" id="KW-0175">Coiled coil</keyword>